<dbReference type="GO" id="GO:0005524">
    <property type="term" value="F:ATP binding"/>
    <property type="evidence" value="ECO:0007669"/>
    <property type="project" value="UniProtKB-UniRule"/>
</dbReference>
<dbReference type="Gene3D" id="2.40.30.30">
    <property type="entry name" value="Riboflavin kinase-like"/>
    <property type="match status" value="1"/>
</dbReference>
<dbReference type="EMBL" id="CP065321">
    <property type="protein sequence ID" value="QQR31772.1"/>
    <property type="molecule type" value="Genomic_DNA"/>
</dbReference>
<dbReference type="InterPro" id="IPR023468">
    <property type="entry name" value="Riboflavin_kinase"/>
</dbReference>
<dbReference type="CDD" id="cd02064">
    <property type="entry name" value="FAD_synthetase_N"/>
    <property type="match status" value="1"/>
</dbReference>
<comment type="catalytic activity">
    <reaction evidence="13 14">
        <text>FMN + ATP + H(+) = FAD + diphosphate</text>
        <dbReference type="Rhea" id="RHEA:17237"/>
        <dbReference type="ChEBI" id="CHEBI:15378"/>
        <dbReference type="ChEBI" id="CHEBI:30616"/>
        <dbReference type="ChEBI" id="CHEBI:33019"/>
        <dbReference type="ChEBI" id="CHEBI:57692"/>
        <dbReference type="ChEBI" id="CHEBI:58210"/>
        <dbReference type="EC" id="2.7.7.2"/>
    </reaction>
</comment>
<protein>
    <recommendedName>
        <fullName evidence="14">Riboflavin biosynthesis protein</fullName>
    </recommendedName>
    <domain>
        <recommendedName>
            <fullName evidence="14">Riboflavin kinase</fullName>
            <ecNumber evidence="14">2.7.1.26</ecNumber>
        </recommendedName>
        <alternativeName>
            <fullName evidence="14">Flavokinase</fullName>
        </alternativeName>
    </domain>
    <domain>
        <recommendedName>
            <fullName evidence="14">FMN adenylyltransferase</fullName>
            <ecNumber evidence="14">2.7.7.2</ecNumber>
        </recommendedName>
        <alternativeName>
            <fullName evidence="14">FAD pyrophosphorylase</fullName>
        </alternativeName>
        <alternativeName>
            <fullName evidence="14">FAD synthase</fullName>
        </alternativeName>
    </domain>
</protein>
<comment type="pathway">
    <text evidence="2 14">Cofactor biosynthesis; FMN biosynthesis; FMN from riboflavin (ATP route): step 1/1.</text>
</comment>
<evidence type="ECO:0000256" key="14">
    <source>
        <dbReference type="PIRNR" id="PIRNR004491"/>
    </source>
</evidence>
<dbReference type="GO" id="GO:0006747">
    <property type="term" value="P:FAD biosynthetic process"/>
    <property type="evidence" value="ECO:0007669"/>
    <property type="project" value="UniProtKB-UniRule"/>
</dbReference>
<dbReference type="EC" id="2.7.1.26" evidence="14"/>
<dbReference type="GO" id="GO:0003919">
    <property type="term" value="F:FMN adenylyltransferase activity"/>
    <property type="evidence" value="ECO:0007669"/>
    <property type="project" value="UniProtKB-UniRule"/>
</dbReference>
<reference evidence="18" key="2">
    <citation type="submission" date="2017-05" db="EMBL/GenBank/DDBJ databases">
        <title>Improved OligoMM genomes.</title>
        <authorList>
            <person name="Garzetti D."/>
        </authorList>
    </citation>
    <scope>NUCLEOTIDE SEQUENCE [LARGE SCALE GENOMIC DNA]</scope>
    <source>
        <strain evidence="18">KB18</strain>
    </source>
</reference>
<keyword evidence="3 14" id="KW-0285">Flavoprotein</keyword>
<name>A0A1Z2XVP7_9FIRM</name>
<dbReference type="GO" id="GO:0009231">
    <property type="term" value="P:riboflavin biosynthetic process"/>
    <property type="evidence" value="ECO:0007669"/>
    <property type="project" value="InterPro"/>
</dbReference>
<sequence length="295" mass="32739">MEILETLDIDNCAPASLALGTFDGLHLGHRAVLESALDSEYSPQVFTFKKSPSGDPALITQEDKAAELSGMGIERVYSMDFHRLRDMEAEGFARDILLRRLNARRICCGEDFRFGRGARGNVELLSRLCKEYGAELIVVPPVLDGGEKVSSTRIRRAVAEGDISTASRLLGRPFGFTLEVIHGNHIGTGLGTPTINQALPEDLTLPRFGVYAAWCETESGRYYGVCNIGVKPTVGSDRVLAETWMPEFDGDLYGRRVRVEIMDFIRPERKFSSLDQLKEEIRRNAIRAKEITGAL</sequence>
<evidence type="ECO:0000256" key="2">
    <source>
        <dbReference type="ARBA" id="ARBA00005201"/>
    </source>
</evidence>
<evidence type="ECO:0000256" key="8">
    <source>
        <dbReference type="ARBA" id="ARBA00022777"/>
    </source>
</evidence>
<dbReference type="InterPro" id="IPR014729">
    <property type="entry name" value="Rossmann-like_a/b/a_fold"/>
</dbReference>
<dbReference type="SUPFAM" id="SSF52374">
    <property type="entry name" value="Nucleotidylyl transferase"/>
    <property type="match status" value="1"/>
</dbReference>
<dbReference type="Proteomes" id="UP000596035">
    <property type="component" value="Chromosome"/>
</dbReference>
<dbReference type="Gene3D" id="3.40.50.620">
    <property type="entry name" value="HUPs"/>
    <property type="match status" value="1"/>
</dbReference>
<comment type="similarity">
    <text evidence="14">Belongs to the ribF family.</text>
</comment>
<keyword evidence="8 14" id="KW-0418">Kinase</keyword>
<keyword evidence="9 14" id="KW-0274">FAD</keyword>
<dbReference type="InterPro" id="IPR015864">
    <property type="entry name" value="FAD_synthase"/>
</dbReference>
<proteinExistence type="inferred from homology"/>
<dbReference type="Proteomes" id="UP000196710">
    <property type="component" value="Chromosome"/>
</dbReference>
<dbReference type="EMBL" id="CP021422">
    <property type="protein sequence ID" value="ASB42481.1"/>
    <property type="molecule type" value="Genomic_DNA"/>
</dbReference>
<evidence type="ECO:0000256" key="10">
    <source>
        <dbReference type="ARBA" id="ARBA00022840"/>
    </source>
</evidence>
<dbReference type="SUPFAM" id="SSF82114">
    <property type="entry name" value="Riboflavin kinase-like"/>
    <property type="match status" value="1"/>
</dbReference>
<dbReference type="InterPro" id="IPR023465">
    <property type="entry name" value="Riboflavin_kinase_dom_sf"/>
</dbReference>
<keyword evidence="6 14" id="KW-0548">Nucleotidyltransferase</keyword>
<evidence type="ECO:0000256" key="7">
    <source>
        <dbReference type="ARBA" id="ARBA00022741"/>
    </source>
</evidence>
<keyword evidence="7 14" id="KW-0547">Nucleotide-binding</keyword>
<dbReference type="InterPro" id="IPR015865">
    <property type="entry name" value="Riboflavin_kinase_bac/euk"/>
</dbReference>
<accession>A0A1Z2XVP7</accession>
<comment type="pathway">
    <text evidence="1 14">Cofactor biosynthesis; FAD biosynthesis; FAD from FMN: step 1/1.</text>
</comment>
<comment type="catalytic activity">
    <reaction evidence="12 14">
        <text>riboflavin + ATP = FMN + ADP + H(+)</text>
        <dbReference type="Rhea" id="RHEA:14357"/>
        <dbReference type="ChEBI" id="CHEBI:15378"/>
        <dbReference type="ChEBI" id="CHEBI:30616"/>
        <dbReference type="ChEBI" id="CHEBI:57986"/>
        <dbReference type="ChEBI" id="CHEBI:58210"/>
        <dbReference type="ChEBI" id="CHEBI:456216"/>
        <dbReference type="EC" id="2.7.1.26"/>
    </reaction>
</comment>
<dbReference type="InterPro" id="IPR002606">
    <property type="entry name" value="Riboflavin_kinase_bac"/>
</dbReference>
<keyword evidence="4 14" id="KW-0288">FMN</keyword>
<dbReference type="PANTHER" id="PTHR22749:SF6">
    <property type="entry name" value="RIBOFLAVIN KINASE"/>
    <property type="match status" value="1"/>
</dbReference>
<evidence type="ECO:0000256" key="9">
    <source>
        <dbReference type="ARBA" id="ARBA00022827"/>
    </source>
</evidence>
<evidence type="ECO:0000313" key="17">
    <source>
        <dbReference type="EMBL" id="QQR31772.1"/>
    </source>
</evidence>
<dbReference type="Pfam" id="PF06574">
    <property type="entry name" value="FAD_syn"/>
    <property type="match status" value="1"/>
</dbReference>
<dbReference type="GO" id="GO:0008531">
    <property type="term" value="F:riboflavin kinase activity"/>
    <property type="evidence" value="ECO:0007669"/>
    <property type="project" value="UniProtKB-UniRule"/>
</dbReference>
<gene>
    <name evidence="17" type="primary">ribF</name>
    <name evidence="16" type="ORF">ADH66_18605</name>
    <name evidence="17" type="ORF">I5Q82_09020</name>
</gene>
<evidence type="ECO:0000313" key="19">
    <source>
        <dbReference type="Proteomes" id="UP000596035"/>
    </source>
</evidence>
<keyword evidence="11" id="KW-0511">Multifunctional enzyme</keyword>
<evidence type="ECO:0000256" key="4">
    <source>
        <dbReference type="ARBA" id="ARBA00022643"/>
    </source>
</evidence>
<dbReference type="Pfam" id="PF01687">
    <property type="entry name" value="Flavokinase"/>
    <property type="match status" value="1"/>
</dbReference>
<evidence type="ECO:0000256" key="1">
    <source>
        <dbReference type="ARBA" id="ARBA00004726"/>
    </source>
</evidence>
<keyword evidence="18" id="KW-1185">Reference proteome</keyword>
<evidence type="ECO:0000256" key="11">
    <source>
        <dbReference type="ARBA" id="ARBA00023268"/>
    </source>
</evidence>
<evidence type="ECO:0000259" key="15">
    <source>
        <dbReference type="SMART" id="SM00904"/>
    </source>
</evidence>
<evidence type="ECO:0000313" key="16">
    <source>
        <dbReference type="EMBL" id="ASB42481.1"/>
    </source>
</evidence>
<dbReference type="PANTHER" id="PTHR22749">
    <property type="entry name" value="RIBOFLAVIN KINASE/FMN ADENYLYLTRANSFERASE"/>
    <property type="match status" value="1"/>
</dbReference>
<dbReference type="KEGG" id="amur:ADH66_18605"/>
<dbReference type="RefSeq" id="WP_066537696.1">
    <property type="nucleotide sequence ID" value="NZ_CAPVCI010000010.1"/>
</dbReference>
<evidence type="ECO:0000256" key="13">
    <source>
        <dbReference type="ARBA" id="ARBA00049494"/>
    </source>
</evidence>
<keyword evidence="5 14" id="KW-0808">Transferase</keyword>
<dbReference type="PIRSF" id="PIRSF004491">
    <property type="entry name" value="FAD_Synth"/>
    <property type="match status" value="1"/>
</dbReference>
<reference evidence="16" key="1">
    <citation type="journal article" date="2017" name="Genome Announc.">
        <title>High-Quality Whole-Genome Sequences of the Oligo-Mouse-Microbiota Bacterial Community.</title>
        <authorList>
            <person name="Garzetti D."/>
            <person name="Brugiroux S."/>
            <person name="Bunk B."/>
            <person name="Pukall R."/>
            <person name="McCoy K.D."/>
            <person name="Macpherson A.J."/>
            <person name="Stecher B."/>
        </authorList>
    </citation>
    <scope>NUCLEOTIDE SEQUENCE</scope>
    <source>
        <strain evidence="16">KB18</strain>
    </source>
</reference>
<organism evidence="17 19">
    <name type="scientific">Acutalibacter muris</name>
    <dbReference type="NCBI Taxonomy" id="1796620"/>
    <lineage>
        <taxon>Bacteria</taxon>
        <taxon>Bacillati</taxon>
        <taxon>Bacillota</taxon>
        <taxon>Clostridia</taxon>
        <taxon>Eubacteriales</taxon>
        <taxon>Acutalibacteraceae</taxon>
        <taxon>Acutalibacter</taxon>
    </lineage>
</organism>
<evidence type="ECO:0000256" key="5">
    <source>
        <dbReference type="ARBA" id="ARBA00022679"/>
    </source>
</evidence>
<dbReference type="GO" id="GO:0009398">
    <property type="term" value="P:FMN biosynthetic process"/>
    <property type="evidence" value="ECO:0007669"/>
    <property type="project" value="UniProtKB-UniRule"/>
</dbReference>
<evidence type="ECO:0000313" key="18">
    <source>
        <dbReference type="Proteomes" id="UP000196710"/>
    </source>
</evidence>
<evidence type="ECO:0000256" key="3">
    <source>
        <dbReference type="ARBA" id="ARBA00022630"/>
    </source>
</evidence>
<evidence type="ECO:0000256" key="6">
    <source>
        <dbReference type="ARBA" id="ARBA00022695"/>
    </source>
</evidence>
<evidence type="ECO:0000256" key="12">
    <source>
        <dbReference type="ARBA" id="ARBA00047880"/>
    </source>
</evidence>
<keyword evidence="10 14" id="KW-0067">ATP-binding</keyword>
<feature type="domain" description="Riboflavin kinase" evidence="15">
    <location>
        <begin position="169"/>
        <end position="293"/>
    </location>
</feature>
<dbReference type="SMART" id="SM00904">
    <property type="entry name" value="Flavokinase"/>
    <property type="match status" value="1"/>
</dbReference>
<dbReference type="NCBIfam" id="TIGR00083">
    <property type="entry name" value="ribF"/>
    <property type="match status" value="1"/>
</dbReference>
<reference evidence="17 19" key="3">
    <citation type="submission" date="2020-11" db="EMBL/GenBank/DDBJ databases">
        <title>Closed and high quality bacterial genomes of the OMM12 community.</title>
        <authorList>
            <person name="Marbouty M."/>
            <person name="Lamy-Besnier Q."/>
            <person name="Debarbieux L."/>
            <person name="Koszul R."/>
        </authorList>
    </citation>
    <scope>NUCLEOTIDE SEQUENCE [LARGE SCALE GENOMIC DNA]</scope>
    <source>
        <strain evidence="17 19">KB18</strain>
    </source>
</reference>
<dbReference type="EC" id="2.7.7.2" evidence="14"/>
<dbReference type="AlphaFoldDB" id="A0A1Z2XVP7"/>